<evidence type="ECO:0000256" key="2">
    <source>
        <dbReference type="ARBA" id="ARBA00022676"/>
    </source>
</evidence>
<evidence type="ECO:0000256" key="17">
    <source>
        <dbReference type="SAM" id="Phobius"/>
    </source>
</evidence>
<evidence type="ECO:0000313" key="18">
    <source>
        <dbReference type="EMBL" id="RJF90529.1"/>
    </source>
</evidence>
<feature type="transmembrane region" description="Helical" evidence="17">
    <location>
        <begin position="45"/>
        <end position="64"/>
    </location>
</feature>
<feature type="transmembrane region" description="Helical" evidence="17">
    <location>
        <begin position="153"/>
        <end position="169"/>
    </location>
</feature>
<feature type="region of interest" description="Disordered" evidence="16">
    <location>
        <begin position="1"/>
        <end position="21"/>
    </location>
</feature>
<dbReference type="EMBL" id="QYUM01000003">
    <property type="protein sequence ID" value="RJF90529.1"/>
    <property type="molecule type" value="Genomic_DNA"/>
</dbReference>
<dbReference type="GO" id="GO:0032153">
    <property type="term" value="C:cell division site"/>
    <property type="evidence" value="ECO:0007669"/>
    <property type="project" value="TreeGrafter"/>
</dbReference>
<feature type="transmembrane region" description="Helical" evidence="17">
    <location>
        <begin position="199"/>
        <end position="215"/>
    </location>
</feature>
<feature type="transmembrane region" description="Helical" evidence="17">
    <location>
        <begin position="114"/>
        <end position="133"/>
    </location>
</feature>
<feature type="transmembrane region" description="Helical" evidence="17">
    <location>
        <begin position="303"/>
        <end position="324"/>
    </location>
</feature>
<evidence type="ECO:0000256" key="9">
    <source>
        <dbReference type="ARBA" id="ARBA00032370"/>
    </source>
</evidence>
<evidence type="ECO:0000256" key="3">
    <source>
        <dbReference type="ARBA" id="ARBA00022679"/>
    </source>
</evidence>
<evidence type="ECO:0000256" key="16">
    <source>
        <dbReference type="SAM" id="MobiDB-lite"/>
    </source>
</evidence>
<feature type="transmembrane region" description="Helical" evidence="17">
    <location>
        <begin position="176"/>
        <end position="193"/>
    </location>
</feature>
<evidence type="ECO:0000256" key="15">
    <source>
        <dbReference type="ARBA" id="ARBA00049902"/>
    </source>
</evidence>
<keyword evidence="18" id="KW-0131">Cell cycle</keyword>
<dbReference type="Pfam" id="PF01098">
    <property type="entry name" value="FTSW_RODA_SPOVE"/>
    <property type="match status" value="1"/>
</dbReference>
<proteinExistence type="inferred from homology"/>
<dbReference type="GO" id="GO:0008360">
    <property type="term" value="P:regulation of cell shape"/>
    <property type="evidence" value="ECO:0007669"/>
    <property type="project" value="UniProtKB-KW"/>
</dbReference>
<dbReference type="GO" id="GO:0051301">
    <property type="term" value="P:cell division"/>
    <property type="evidence" value="ECO:0007669"/>
    <property type="project" value="UniProtKB-KW"/>
</dbReference>
<feature type="transmembrane region" description="Helical" evidence="17">
    <location>
        <begin position="222"/>
        <end position="241"/>
    </location>
</feature>
<evidence type="ECO:0000256" key="12">
    <source>
        <dbReference type="ARBA" id="ARBA00041185"/>
    </source>
</evidence>
<evidence type="ECO:0000256" key="1">
    <source>
        <dbReference type="ARBA" id="ARBA00004141"/>
    </source>
</evidence>
<reference evidence="18 19" key="1">
    <citation type="submission" date="2018-09" db="EMBL/GenBank/DDBJ databases">
        <authorList>
            <person name="Zhu H."/>
        </authorList>
    </citation>
    <scope>NUCLEOTIDE SEQUENCE [LARGE SCALE GENOMIC DNA]</scope>
    <source>
        <strain evidence="18 19">K2R01-6</strain>
    </source>
</reference>
<keyword evidence="5" id="KW-0133">Cell shape</keyword>
<evidence type="ECO:0000256" key="14">
    <source>
        <dbReference type="ARBA" id="ARBA00044770"/>
    </source>
</evidence>
<dbReference type="PANTHER" id="PTHR30474:SF2">
    <property type="entry name" value="PEPTIDOGLYCAN GLYCOSYLTRANSFERASE FTSW-RELATED"/>
    <property type="match status" value="1"/>
</dbReference>
<evidence type="ECO:0000256" key="5">
    <source>
        <dbReference type="ARBA" id="ARBA00022960"/>
    </source>
</evidence>
<evidence type="ECO:0000313" key="19">
    <source>
        <dbReference type="Proteomes" id="UP000286100"/>
    </source>
</evidence>
<dbReference type="EC" id="2.4.99.28" evidence="14"/>
<dbReference type="OrthoDB" id="9768187at2"/>
<dbReference type="PANTHER" id="PTHR30474">
    <property type="entry name" value="CELL CYCLE PROTEIN"/>
    <property type="match status" value="1"/>
</dbReference>
<dbReference type="GO" id="GO:0015648">
    <property type="term" value="F:lipid-linked peptidoglycan transporter activity"/>
    <property type="evidence" value="ECO:0007669"/>
    <property type="project" value="TreeGrafter"/>
</dbReference>
<name>A0A418WL09_9SPHN</name>
<keyword evidence="3" id="KW-0808">Transferase</keyword>
<evidence type="ECO:0000256" key="4">
    <source>
        <dbReference type="ARBA" id="ARBA00022692"/>
    </source>
</evidence>
<evidence type="ECO:0000256" key="10">
    <source>
        <dbReference type="ARBA" id="ARBA00033270"/>
    </source>
</evidence>
<keyword evidence="2" id="KW-0328">Glycosyltransferase</keyword>
<feature type="transmembrane region" description="Helical" evidence="17">
    <location>
        <begin position="369"/>
        <end position="390"/>
    </location>
</feature>
<dbReference type="Proteomes" id="UP000286100">
    <property type="component" value="Unassembled WGS sequence"/>
</dbReference>
<dbReference type="GO" id="GO:0008955">
    <property type="term" value="F:peptidoglycan glycosyltransferase activity"/>
    <property type="evidence" value="ECO:0007669"/>
    <property type="project" value="UniProtKB-EC"/>
</dbReference>
<keyword evidence="8 17" id="KW-0472">Membrane</keyword>
<dbReference type="RefSeq" id="WP_119761806.1">
    <property type="nucleotide sequence ID" value="NZ_QYUM01000003.1"/>
</dbReference>
<feature type="transmembrane region" description="Helical" evidence="17">
    <location>
        <begin position="84"/>
        <end position="102"/>
    </location>
</feature>
<keyword evidence="18" id="KW-0132">Cell division</keyword>
<keyword evidence="4 17" id="KW-0812">Transmembrane</keyword>
<evidence type="ECO:0000256" key="7">
    <source>
        <dbReference type="ARBA" id="ARBA00022989"/>
    </source>
</evidence>
<sequence length="409" mass="44438">MASIPGNVQVPRPKAKKPKKAKVLSRFGRDNHSPMSIWFWEIDRVLLLCVTLLISIGLIAVAAASPAAAERYSDGATRFDALHYFWRQLAWVVLSVPVMLIVSAMPKEMARRLALIGAAIFAVCLAVVPVIGAEVNGARRWIGMGIAQFQPSEFLKPCFVVGMAWLLSLRVHDKTLPVVPISALGTALVALFLMRQPDFGQTVIFCAIWLTLLLLSGLSVRILAWLGAAGVAAVISAYLFYDVATRRINDFLFQTGDTYQTDMSHATLTAGGLLGTGPGGGSMKFRLPEAHTDYIFSVIGEEFGLIACFAIAALYVLIVVRVFVKLLDEDDLFLLLASAGLATQFGLQAMINMAVNTQLAPSKGMTLPFISYGGSSMLALSFGFGLLLAFTRRNPYLLRSPYVVKWSGR</sequence>
<keyword evidence="19" id="KW-1185">Reference proteome</keyword>
<evidence type="ECO:0000256" key="13">
    <source>
        <dbReference type="ARBA" id="ARBA00041418"/>
    </source>
</evidence>
<dbReference type="InterPro" id="IPR001182">
    <property type="entry name" value="FtsW/RodA"/>
</dbReference>
<evidence type="ECO:0000256" key="8">
    <source>
        <dbReference type="ARBA" id="ARBA00023136"/>
    </source>
</evidence>
<dbReference type="GO" id="GO:0005886">
    <property type="term" value="C:plasma membrane"/>
    <property type="evidence" value="ECO:0007669"/>
    <property type="project" value="TreeGrafter"/>
</dbReference>
<keyword evidence="6" id="KW-0573">Peptidoglycan synthesis</keyword>
<evidence type="ECO:0000256" key="6">
    <source>
        <dbReference type="ARBA" id="ARBA00022984"/>
    </source>
</evidence>
<protein>
    <recommendedName>
        <fullName evidence="12">Probable peptidoglycan glycosyltransferase FtsW</fullName>
        <ecNumber evidence="14">2.4.99.28</ecNumber>
    </recommendedName>
    <alternativeName>
        <fullName evidence="13">Cell division protein FtsW</fullName>
    </alternativeName>
    <alternativeName>
        <fullName evidence="10">Cell wall polymerase</fullName>
    </alternativeName>
    <alternativeName>
        <fullName evidence="9">Peptidoglycan polymerase</fullName>
    </alternativeName>
</protein>
<feature type="transmembrane region" description="Helical" evidence="17">
    <location>
        <begin position="331"/>
        <end position="349"/>
    </location>
</feature>
<keyword evidence="7 17" id="KW-1133">Transmembrane helix</keyword>
<dbReference type="AlphaFoldDB" id="A0A418WL09"/>
<evidence type="ECO:0000256" key="11">
    <source>
        <dbReference type="ARBA" id="ARBA00038053"/>
    </source>
</evidence>
<gene>
    <name evidence="18" type="ORF">D3876_09870</name>
</gene>
<accession>A0A418WL09</accession>
<dbReference type="GO" id="GO:0009252">
    <property type="term" value="P:peptidoglycan biosynthetic process"/>
    <property type="evidence" value="ECO:0007669"/>
    <property type="project" value="UniProtKB-KW"/>
</dbReference>
<comment type="caution">
    <text evidence="18">The sequence shown here is derived from an EMBL/GenBank/DDBJ whole genome shotgun (WGS) entry which is preliminary data.</text>
</comment>
<organism evidence="18 19">
    <name type="scientific">Sphingomonas cavernae</name>
    <dbReference type="NCBI Taxonomy" id="2320861"/>
    <lineage>
        <taxon>Bacteria</taxon>
        <taxon>Pseudomonadati</taxon>
        <taxon>Pseudomonadota</taxon>
        <taxon>Alphaproteobacteria</taxon>
        <taxon>Sphingomonadales</taxon>
        <taxon>Sphingomonadaceae</taxon>
        <taxon>Sphingomonas</taxon>
    </lineage>
</organism>
<comment type="subcellular location">
    <subcellularLocation>
        <location evidence="1">Membrane</location>
        <topology evidence="1">Multi-pass membrane protein</topology>
    </subcellularLocation>
</comment>
<comment type="catalytic activity">
    <reaction evidence="15">
        <text>[GlcNAc-(1-&gt;4)-Mur2Ac(oyl-L-Ala-gamma-D-Glu-L-Lys-D-Ala-D-Ala)](n)-di-trans,octa-cis-undecaprenyl diphosphate + beta-D-GlcNAc-(1-&gt;4)-Mur2Ac(oyl-L-Ala-gamma-D-Glu-L-Lys-D-Ala-D-Ala)-di-trans,octa-cis-undecaprenyl diphosphate = [GlcNAc-(1-&gt;4)-Mur2Ac(oyl-L-Ala-gamma-D-Glu-L-Lys-D-Ala-D-Ala)](n+1)-di-trans,octa-cis-undecaprenyl diphosphate + di-trans,octa-cis-undecaprenyl diphosphate + H(+)</text>
        <dbReference type="Rhea" id="RHEA:23708"/>
        <dbReference type="Rhea" id="RHEA-COMP:9602"/>
        <dbReference type="Rhea" id="RHEA-COMP:9603"/>
        <dbReference type="ChEBI" id="CHEBI:15378"/>
        <dbReference type="ChEBI" id="CHEBI:58405"/>
        <dbReference type="ChEBI" id="CHEBI:60033"/>
        <dbReference type="ChEBI" id="CHEBI:78435"/>
        <dbReference type="EC" id="2.4.99.28"/>
    </reaction>
</comment>
<comment type="similarity">
    <text evidence="11">Belongs to the SEDS family. FtsW subfamily.</text>
</comment>